<evidence type="ECO:0000256" key="5">
    <source>
        <dbReference type="ARBA" id="ARBA00022840"/>
    </source>
</evidence>
<dbReference type="InterPro" id="IPR051852">
    <property type="entry name" value="Alpha-type_PK"/>
</dbReference>
<dbReference type="InterPro" id="IPR004166">
    <property type="entry name" value="a-kinase_dom"/>
</dbReference>
<dbReference type="RefSeq" id="XP_042928715.1">
    <property type="nucleotide sequence ID" value="XM_043058801.1"/>
</dbReference>
<dbReference type="PROSITE" id="PS51158">
    <property type="entry name" value="ALPHA_KINASE"/>
    <property type="match status" value="1"/>
</dbReference>
<dbReference type="GeneID" id="5715565"/>
<evidence type="ECO:0000313" key="9">
    <source>
        <dbReference type="Proteomes" id="UP000006906"/>
    </source>
</evidence>
<dbReference type="Pfam" id="PF02816">
    <property type="entry name" value="Alpha_kinase"/>
    <property type="match status" value="2"/>
</dbReference>
<evidence type="ECO:0000256" key="3">
    <source>
        <dbReference type="ARBA" id="ARBA00022741"/>
    </source>
</evidence>
<evidence type="ECO:0000256" key="4">
    <source>
        <dbReference type="ARBA" id="ARBA00022777"/>
    </source>
</evidence>
<keyword evidence="9" id="KW-1185">Reference proteome</keyword>
<accession>A0A2K3E7F3</accession>
<organism evidence="8 9">
    <name type="scientific">Chlamydomonas reinhardtii</name>
    <name type="common">Chlamydomonas smithii</name>
    <dbReference type="NCBI Taxonomy" id="3055"/>
    <lineage>
        <taxon>Eukaryota</taxon>
        <taxon>Viridiplantae</taxon>
        <taxon>Chlorophyta</taxon>
        <taxon>core chlorophytes</taxon>
        <taxon>Chlorophyceae</taxon>
        <taxon>CS clade</taxon>
        <taxon>Chlamydomonadales</taxon>
        <taxon>Chlamydomonadaceae</taxon>
        <taxon>Chlamydomonas</taxon>
    </lineage>
</organism>
<keyword evidence="2" id="KW-0808">Transferase</keyword>
<dbReference type="PaxDb" id="3055-EDP09421"/>
<keyword evidence="3" id="KW-0547">Nucleotide-binding</keyword>
<evidence type="ECO:0000256" key="2">
    <source>
        <dbReference type="ARBA" id="ARBA00022679"/>
    </source>
</evidence>
<keyword evidence="4" id="KW-0418">Kinase</keyword>
<feature type="compositionally biased region" description="Acidic residues" evidence="6">
    <location>
        <begin position="668"/>
        <end position="677"/>
    </location>
</feature>
<name>A0A2K3E7F3_CHLRE</name>
<proteinExistence type="predicted"/>
<protein>
    <recommendedName>
        <fullName evidence="7">Alpha-type protein kinase domain-containing protein</fullName>
    </recommendedName>
</protein>
<dbReference type="PANTHER" id="PTHR45992">
    <property type="entry name" value="EUKARYOTIC ELONGATION FACTOR 2 KINASE-RELATED"/>
    <property type="match status" value="1"/>
</dbReference>
<dbReference type="Gene3D" id="3.20.200.10">
    <property type="entry name" value="MHCK/EF2 kinase"/>
    <property type="match status" value="1"/>
</dbReference>
<dbReference type="InParanoid" id="A0A2K3E7F3"/>
<sequence>MGWIQRLFQAFGLADSDRGSGHDDWLRDYAPRPAPTSNVGQSYYAKVSSAGTHRPYQQYQPSYHELGARSSAPGSGLASFTPPAGRPTATAPASTSQQPLNTSAVTLISHTHGRERREQRGIERRELQEAVKHGRRERANPGRDGSVRWRYTHKGVVYITDQHSRHEITSWRLNDAPDVPPAVGGGGGACGTAHVIVVVDHSGSMRKDDVPGYGSRTAAVYDCLARDLVEPQLRVAGGSRMEISLIQMQDEAEVVLRRRAPDAKLLQYLKGCGRSYARSHGNYLPALNAALELMREDASAPKQLFMVFLSDGAPSDHVQMACPHGNYVWQADPTAGCTAQGKPRLIECRSKGCRAVVKRTAHSDCLARIRAMGDLLGRDRVSVNTVAFGPAAEDFAVLQAMSQVLPRGSFQKLGLSAHCLRTAFTSLTSSLTTLRTEAGGAGPGLTLRTDLRAKGQRQEYEEHQLLSNGLIFDIYVGRKFVSKCQYDRDTRDLVPVPFLDTARVRIMREQFPEVEWGVAHARRLFSEGAERVVFQCTEVVSVDGGATAYAIGPRLVAKQTRHQERVHDPKFHRTFCRTQGEAAELASLFNRRLRGGPAWQVHFLPCYVYKIADGYYSYGSGGVMEVLVEEELEGKFTKWNNNAGGVAAGRTGAAGAHSRNNNQLGAIVEDEEDEEEDEKGREATNNAAGGGGAARTEDVPQAFSHFTWDCTAGRKLVCDLQGRRLGWGSLQ</sequence>
<dbReference type="InterPro" id="IPR011009">
    <property type="entry name" value="Kinase-like_dom_sf"/>
</dbReference>
<dbReference type="OrthoDB" id="543536at2759"/>
<dbReference type="SMART" id="SM00811">
    <property type="entry name" value="Alpha_kinase"/>
    <property type="match status" value="1"/>
</dbReference>
<dbReference type="InterPro" id="IPR036465">
    <property type="entry name" value="vWFA_dom_sf"/>
</dbReference>
<dbReference type="EMBL" id="CM008962">
    <property type="protein sequence ID" value="PNW88703.1"/>
    <property type="molecule type" value="Genomic_DNA"/>
</dbReference>
<dbReference type="Proteomes" id="UP000006906">
    <property type="component" value="Chromosome 1"/>
</dbReference>
<dbReference type="Gene3D" id="3.40.50.410">
    <property type="entry name" value="von Willebrand factor, type A domain"/>
    <property type="match status" value="1"/>
</dbReference>
<feature type="region of interest" description="Disordered" evidence="6">
    <location>
        <begin position="650"/>
        <end position="696"/>
    </location>
</feature>
<gene>
    <name evidence="8" type="ORF">CHLRE_01g040950v5</name>
</gene>
<reference evidence="8 9" key="1">
    <citation type="journal article" date="2007" name="Science">
        <title>The Chlamydomonas genome reveals the evolution of key animal and plant functions.</title>
        <authorList>
            <person name="Merchant S.S."/>
            <person name="Prochnik S.E."/>
            <person name="Vallon O."/>
            <person name="Harris E.H."/>
            <person name="Karpowicz S.J."/>
            <person name="Witman G.B."/>
            <person name="Terry A."/>
            <person name="Salamov A."/>
            <person name="Fritz-Laylin L.K."/>
            <person name="Marechal-Drouard L."/>
            <person name="Marshall W.F."/>
            <person name="Qu L.H."/>
            <person name="Nelson D.R."/>
            <person name="Sanderfoot A.A."/>
            <person name="Spalding M.H."/>
            <person name="Kapitonov V.V."/>
            <person name="Ren Q."/>
            <person name="Ferris P."/>
            <person name="Lindquist E."/>
            <person name="Shapiro H."/>
            <person name="Lucas S.M."/>
            <person name="Grimwood J."/>
            <person name="Schmutz J."/>
            <person name="Cardol P."/>
            <person name="Cerutti H."/>
            <person name="Chanfreau G."/>
            <person name="Chen C.L."/>
            <person name="Cognat V."/>
            <person name="Croft M.T."/>
            <person name="Dent R."/>
            <person name="Dutcher S."/>
            <person name="Fernandez E."/>
            <person name="Fukuzawa H."/>
            <person name="Gonzalez-Ballester D."/>
            <person name="Gonzalez-Halphen D."/>
            <person name="Hallmann A."/>
            <person name="Hanikenne M."/>
            <person name="Hippler M."/>
            <person name="Inwood W."/>
            <person name="Jabbari K."/>
            <person name="Kalanon M."/>
            <person name="Kuras R."/>
            <person name="Lefebvre P.A."/>
            <person name="Lemaire S.D."/>
            <person name="Lobanov A.V."/>
            <person name="Lohr M."/>
            <person name="Manuell A."/>
            <person name="Meier I."/>
            <person name="Mets L."/>
            <person name="Mittag M."/>
            <person name="Mittelmeier T."/>
            <person name="Moroney J.V."/>
            <person name="Moseley J."/>
            <person name="Napoli C."/>
            <person name="Nedelcu A.M."/>
            <person name="Niyogi K."/>
            <person name="Novoselov S.V."/>
            <person name="Paulsen I.T."/>
            <person name="Pazour G."/>
            <person name="Purton S."/>
            <person name="Ral J.P."/>
            <person name="Riano-Pachon D.M."/>
            <person name="Riekhof W."/>
            <person name="Rymarquis L."/>
            <person name="Schroda M."/>
            <person name="Stern D."/>
            <person name="Umen J."/>
            <person name="Willows R."/>
            <person name="Wilson N."/>
            <person name="Zimmer S.L."/>
            <person name="Allmer J."/>
            <person name="Balk J."/>
            <person name="Bisova K."/>
            <person name="Chen C.J."/>
            <person name="Elias M."/>
            <person name="Gendler K."/>
            <person name="Hauser C."/>
            <person name="Lamb M.R."/>
            <person name="Ledford H."/>
            <person name="Long J.C."/>
            <person name="Minagawa J."/>
            <person name="Page M.D."/>
            <person name="Pan J."/>
            <person name="Pootakham W."/>
            <person name="Roje S."/>
            <person name="Rose A."/>
            <person name="Stahlberg E."/>
            <person name="Terauchi A.M."/>
            <person name="Yang P."/>
            <person name="Ball S."/>
            <person name="Bowler C."/>
            <person name="Dieckmann C.L."/>
            <person name="Gladyshev V.N."/>
            <person name="Green P."/>
            <person name="Jorgensen R."/>
            <person name="Mayfield S."/>
            <person name="Mueller-Roeber B."/>
            <person name="Rajamani S."/>
            <person name="Sayre R.T."/>
            <person name="Brokstein P."/>
            <person name="Dubchak I."/>
            <person name="Goodstein D."/>
            <person name="Hornick L."/>
            <person name="Huang Y.W."/>
            <person name="Jhaveri J."/>
            <person name="Luo Y."/>
            <person name="Martinez D."/>
            <person name="Ngau W.C."/>
            <person name="Otillar B."/>
            <person name="Poliakov A."/>
            <person name="Porter A."/>
            <person name="Szajkowski L."/>
            <person name="Werner G."/>
            <person name="Zhou K."/>
            <person name="Grigoriev I.V."/>
            <person name="Rokhsar D.S."/>
            <person name="Grossman A.R."/>
        </authorList>
    </citation>
    <scope>NUCLEOTIDE SEQUENCE [LARGE SCALE GENOMIC DNA]</scope>
    <source>
        <strain evidence="9">CC-503</strain>
    </source>
</reference>
<dbReference type="AlphaFoldDB" id="A0A2K3E7F3"/>
<dbReference type="ExpressionAtlas" id="A0A2K3E7F3">
    <property type="expression patterns" value="differential"/>
</dbReference>
<dbReference type="PANTHER" id="PTHR45992:SF11">
    <property type="entry name" value="ALPHA-TYPE PROTEIN KINASE DOMAIN-CONTAINING PROTEIN"/>
    <property type="match status" value="1"/>
</dbReference>
<dbReference type="Gramene" id="PNW88703">
    <property type="protein sequence ID" value="PNW88703"/>
    <property type="gene ID" value="CHLRE_01g040950v5"/>
</dbReference>
<feature type="compositionally biased region" description="Basic and acidic residues" evidence="6">
    <location>
        <begin position="115"/>
        <end position="146"/>
    </location>
</feature>
<dbReference type="InterPro" id="IPR002035">
    <property type="entry name" value="VWF_A"/>
</dbReference>
<evidence type="ECO:0000259" key="7">
    <source>
        <dbReference type="PROSITE" id="PS51158"/>
    </source>
</evidence>
<dbReference type="Pfam" id="PF13519">
    <property type="entry name" value="VWA_2"/>
    <property type="match status" value="1"/>
</dbReference>
<dbReference type="GO" id="GO:0004674">
    <property type="term" value="F:protein serine/threonine kinase activity"/>
    <property type="evidence" value="ECO:0000318"/>
    <property type="project" value="GO_Central"/>
</dbReference>
<feature type="compositionally biased region" description="Polar residues" evidence="6">
    <location>
        <begin position="96"/>
        <end position="109"/>
    </location>
</feature>
<dbReference type="SUPFAM" id="SSF53300">
    <property type="entry name" value="vWA-like"/>
    <property type="match status" value="1"/>
</dbReference>
<dbReference type="KEGG" id="cre:CHLRE_01g040950v5"/>
<feature type="domain" description="Alpha-type protein kinase" evidence="7">
    <location>
        <begin position="485"/>
        <end position="731"/>
    </location>
</feature>
<feature type="compositionally biased region" description="Low complexity" evidence="6">
    <location>
        <begin position="81"/>
        <end position="95"/>
    </location>
</feature>
<evidence type="ECO:0000256" key="6">
    <source>
        <dbReference type="SAM" id="MobiDB-lite"/>
    </source>
</evidence>
<feature type="region of interest" description="Disordered" evidence="6">
    <location>
        <begin position="66"/>
        <end position="146"/>
    </location>
</feature>
<keyword evidence="1" id="KW-0723">Serine/threonine-protein kinase</keyword>
<evidence type="ECO:0000313" key="8">
    <source>
        <dbReference type="EMBL" id="PNW88703.1"/>
    </source>
</evidence>
<dbReference type="SUPFAM" id="SSF56112">
    <property type="entry name" value="Protein kinase-like (PK-like)"/>
    <property type="match status" value="1"/>
</dbReference>
<evidence type="ECO:0000256" key="1">
    <source>
        <dbReference type="ARBA" id="ARBA00022527"/>
    </source>
</evidence>
<keyword evidence="5" id="KW-0067">ATP-binding</keyword>
<dbReference type="CDD" id="cd00198">
    <property type="entry name" value="vWFA"/>
    <property type="match status" value="1"/>
</dbReference>
<dbReference type="GO" id="GO:0005524">
    <property type="term" value="F:ATP binding"/>
    <property type="evidence" value="ECO:0007669"/>
    <property type="project" value="UniProtKB-KW"/>
</dbReference>